<dbReference type="GO" id="GO:0051231">
    <property type="term" value="P:spindle elongation"/>
    <property type="evidence" value="ECO:0007669"/>
    <property type="project" value="TreeGrafter"/>
</dbReference>
<comment type="similarity">
    <text evidence="9">Belongs to the TRAFAC class myosin-kinesin ATPase superfamily. Kinesin family.</text>
</comment>
<keyword evidence="5 9" id="KW-0067">ATP-binding</keyword>
<dbReference type="GO" id="GO:0005524">
    <property type="term" value="F:ATP binding"/>
    <property type="evidence" value="ECO:0007669"/>
    <property type="project" value="UniProtKB-UniRule"/>
</dbReference>
<keyword evidence="2" id="KW-0963">Cytoplasm</keyword>
<dbReference type="GO" id="GO:0008017">
    <property type="term" value="F:microtubule binding"/>
    <property type="evidence" value="ECO:0007669"/>
    <property type="project" value="InterPro"/>
</dbReference>
<reference evidence="12" key="1">
    <citation type="submission" date="2016-04" db="EMBL/GenBank/DDBJ databases">
        <authorList>
            <person name="Evans L.H."/>
            <person name="Alamgir A."/>
            <person name="Owens N."/>
            <person name="Weber N.D."/>
            <person name="Virtaneva K."/>
            <person name="Barbian K."/>
            <person name="Babar A."/>
            <person name="Rosenke K."/>
        </authorList>
    </citation>
    <scope>NUCLEOTIDE SEQUENCE</scope>
</reference>
<dbReference type="GO" id="GO:0005876">
    <property type="term" value="C:spindle microtubule"/>
    <property type="evidence" value="ECO:0007669"/>
    <property type="project" value="TreeGrafter"/>
</dbReference>
<keyword evidence="4 9" id="KW-0547">Nucleotide-binding</keyword>
<proteinExistence type="evidence at transcript level"/>
<dbReference type="GO" id="GO:0072686">
    <property type="term" value="C:mitotic spindle"/>
    <property type="evidence" value="ECO:0007669"/>
    <property type="project" value="TreeGrafter"/>
</dbReference>
<dbReference type="PROSITE" id="PS50067">
    <property type="entry name" value="KINESIN_MOTOR_2"/>
    <property type="match status" value="1"/>
</dbReference>
<evidence type="ECO:0000313" key="12">
    <source>
        <dbReference type="EMBL" id="ANO53999.1"/>
    </source>
</evidence>
<feature type="coiled-coil region" evidence="10">
    <location>
        <begin position="589"/>
        <end position="701"/>
    </location>
</feature>
<comment type="subcellular location">
    <subcellularLocation>
        <location evidence="1">Cytoplasm</location>
        <location evidence="1">Cytoskeleton</location>
        <location evidence="1">Spindle</location>
    </subcellularLocation>
</comment>
<dbReference type="Gene3D" id="3.40.850.10">
    <property type="entry name" value="Kinesin motor domain"/>
    <property type="match status" value="1"/>
</dbReference>
<evidence type="ECO:0000256" key="5">
    <source>
        <dbReference type="ARBA" id="ARBA00022840"/>
    </source>
</evidence>
<evidence type="ECO:0000256" key="10">
    <source>
        <dbReference type="SAM" id="Coils"/>
    </source>
</evidence>
<dbReference type="GO" id="GO:0090307">
    <property type="term" value="P:mitotic spindle assembly"/>
    <property type="evidence" value="ECO:0007669"/>
    <property type="project" value="TreeGrafter"/>
</dbReference>
<keyword evidence="8" id="KW-0206">Cytoskeleton</keyword>
<feature type="coiled-coil region" evidence="10">
    <location>
        <begin position="519"/>
        <end position="550"/>
    </location>
</feature>
<name>A0A1W5LU28_9ORTH</name>
<dbReference type="EMBL" id="KX034169">
    <property type="protein sequence ID" value="ANO53999.1"/>
    <property type="molecule type" value="mRNA"/>
</dbReference>
<reference evidence="12" key="2">
    <citation type="submission" date="2017-05" db="EMBL/GenBank/DDBJ databases">
        <title>Protein coding genes in B chromosomes of the grasshopper#Eyprepocnemis plorans.</title>
        <authorList>
            <person name="Navarro-Dominguez B.M."/>
            <person name="Ruiz-Ruano F.J."/>
            <person name="Josefa C."/>
            <person name="Corral J.M."/>
            <person name="Lopez-Leon M.D."/>
            <person name="Sharbel T.F."/>
            <person name="Camacho J.P.M."/>
        </authorList>
    </citation>
    <scope>NUCLEOTIDE SEQUENCE</scope>
</reference>
<dbReference type="PRINTS" id="PR00380">
    <property type="entry name" value="KINESINHEAVY"/>
</dbReference>
<dbReference type="SMART" id="SM00129">
    <property type="entry name" value="KISc"/>
    <property type="match status" value="1"/>
</dbReference>
<dbReference type="SUPFAM" id="SSF52540">
    <property type="entry name" value="P-loop containing nucleoside triphosphate hydrolases"/>
    <property type="match status" value="1"/>
</dbReference>
<feature type="domain" description="Kinesin motor" evidence="11">
    <location>
        <begin position="51"/>
        <end position="472"/>
    </location>
</feature>
<evidence type="ECO:0000256" key="3">
    <source>
        <dbReference type="ARBA" id="ARBA00022553"/>
    </source>
</evidence>
<evidence type="ECO:0000256" key="4">
    <source>
        <dbReference type="ARBA" id="ARBA00022741"/>
    </source>
</evidence>
<evidence type="ECO:0000256" key="7">
    <source>
        <dbReference type="ARBA" id="ARBA00023175"/>
    </source>
</evidence>
<dbReference type="GO" id="GO:0005634">
    <property type="term" value="C:nucleus"/>
    <property type="evidence" value="ECO:0007669"/>
    <property type="project" value="TreeGrafter"/>
</dbReference>
<protein>
    <submittedName>
        <fullName evidence="12">Kif20a</fullName>
    </submittedName>
</protein>
<evidence type="ECO:0000256" key="2">
    <source>
        <dbReference type="ARBA" id="ARBA00022490"/>
    </source>
</evidence>
<keyword evidence="7 9" id="KW-0505">Motor protein</keyword>
<dbReference type="InterPro" id="IPR036961">
    <property type="entry name" value="Kinesin_motor_dom_sf"/>
</dbReference>
<evidence type="ECO:0000259" key="11">
    <source>
        <dbReference type="PROSITE" id="PS50067"/>
    </source>
</evidence>
<evidence type="ECO:0000256" key="6">
    <source>
        <dbReference type="ARBA" id="ARBA00023054"/>
    </source>
</evidence>
<dbReference type="GO" id="GO:0008574">
    <property type="term" value="F:plus-end-directed microtubule motor activity"/>
    <property type="evidence" value="ECO:0007669"/>
    <property type="project" value="TreeGrafter"/>
</dbReference>
<evidence type="ECO:0000256" key="9">
    <source>
        <dbReference type="PROSITE-ProRule" id="PRU00283"/>
    </source>
</evidence>
<sequence>MLRENSAGTEVAPAYLDRASYLEPRLMGRRMYCANPKNILPLLEESDKENFPKVYLRIKPSGNTSAAAKFTVSDEMTLTADVSSESVVNCSLKSVGNTVKHQYKFSKIFGPKSTQKQLFRETCLEPLKCFLRGENCLLFAYGATNAGKTYTIQGTNENPGIIPQSINMIFSALKGRLCNDCRYKPHRLENVVYLDEEKQQEELGVKDYLLGRTMPLNNLCPLVSPVISNMKTNVDFNSPSFQAMKSHLDEVILNLEDEKNVMFILWVSFYEIHNEVIYDLLDISNGCDVKRKPLSLGYVNGLAYIKDIRQVYVSSPDEAYRIYLTGRGNLQKAATALNSDSSRSHCVFSVKMVRVLDSEIPQPVKVSVFSFVDLAGTETVKKTLNVGNRLRESQNINKSLYTLGRCLSVIRDNQRTQRKMRVPFRDSKLTQVFQYALSGNQGIAMIVNITFDPVMYLETVNVLKFSALAREILVEPQKTSGCLNSVSMPSSKAGLMKCNDTCTASSASQQNDCNHIPVIKKLQQQLENELENNRKLARQLECEKERSREIDARVREELTEEFSSLLKRSEAFWQKQVKSATEDEADMGNFRAQQLSEFYEKKLKNAEDEIKLLQVQLKQTRSSMKQMKSSMKQEIDLLKAQLEVQNTNGGDIVGALRKQQEELMKELHNKNMEIQVLTEKIEEAKDDFIMLEENRKSLLQELVIDNSSSVEGTGSHVSYHGDVDDSSIVMLCSSTSSELTVEENDSLGENSIDSIEACDVVSQNDSDIVIIDD</sequence>
<keyword evidence="3" id="KW-0597">Phosphoprotein</keyword>
<dbReference type="PANTHER" id="PTHR47970">
    <property type="entry name" value="KINESIN-LIKE PROTEIN KIF11"/>
    <property type="match status" value="1"/>
</dbReference>
<evidence type="ECO:0000256" key="1">
    <source>
        <dbReference type="ARBA" id="ARBA00004186"/>
    </source>
</evidence>
<dbReference type="GO" id="GO:0007018">
    <property type="term" value="P:microtubule-based movement"/>
    <property type="evidence" value="ECO:0007669"/>
    <property type="project" value="InterPro"/>
</dbReference>
<dbReference type="Pfam" id="PF00225">
    <property type="entry name" value="Kinesin"/>
    <property type="match status" value="1"/>
</dbReference>
<accession>A0A1W5LU28</accession>
<dbReference type="PANTHER" id="PTHR47970:SF29">
    <property type="entry name" value="KINESIN FAMILY MEMBER 20B"/>
    <property type="match status" value="1"/>
</dbReference>
<organism evidence="12">
    <name type="scientific">Eyprepocnemis plorans</name>
    <dbReference type="NCBI Taxonomy" id="34655"/>
    <lineage>
        <taxon>Eukaryota</taxon>
        <taxon>Metazoa</taxon>
        <taxon>Ecdysozoa</taxon>
        <taxon>Arthropoda</taxon>
        <taxon>Hexapoda</taxon>
        <taxon>Insecta</taxon>
        <taxon>Pterygota</taxon>
        <taxon>Neoptera</taxon>
        <taxon>Polyneoptera</taxon>
        <taxon>Orthoptera</taxon>
        <taxon>Caelifera</taxon>
        <taxon>Acrididea</taxon>
        <taxon>Acridomorpha</taxon>
        <taxon>Acridoidea</taxon>
        <taxon>Acrididae</taxon>
        <taxon>Eyprepocnemidinae</taxon>
        <taxon>Eyprepocnemis</taxon>
    </lineage>
</organism>
<dbReference type="InterPro" id="IPR047149">
    <property type="entry name" value="KIF11-like"/>
</dbReference>
<keyword evidence="6 10" id="KW-0175">Coiled coil</keyword>
<feature type="binding site" evidence="9">
    <location>
        <begin position="142"/>
        <end position="149"/>
    </location>
    <ligand>
        <name>ATP</name>
        <dbReference type="ChEBI" id="CHEBI:30616"/>
    </ligand>
</feature>
<dbReference type="InterPro" id="IPR027417">
    <property type="entry name" value="P-loop_NTPase"/>
</dbReference>
<dbReference type="InterPro" id="IPR001752">
    <property type="entry name" value="Kinesin_motor_dom"/>
</dbReference>
<dbReference type="AlphaFoldDB" id="A0A1W5LU28"/>
<evidence type="ECO:0000256" key="8">
    <source>
        <dbReference type="ARBA" id="ARBA00023212"/>
    </source>
</evidence>